<evidence type="ECO:0000256" key="4">
    <source>
        <dbReference type="ARBA" id="ARBA00022475"/>
    </source>
</evidence>
<evidence type="ECO:0000313" key="9">
    <source>
        <dbReference type="EMBL" id="AXL21319.1"/>
    </source>
</evidence>
<dbReference type="Pfam" id="PF03547">
    <property type="entry name" value="Mem_trans"/>
    <property type="match status" value="1"/>
</dbReference>
<dbReference type="KEGG" id="meg:DKB62_06965"/>
<feature type="transmembrane region" description="Helical" evidence="8">
    <location>
        <begin position="195"/>
        <end position="214"/>
    </location>
</feature>
<dbReference type="OrthoDB" id="9798064at2"/>
<proteinExistence type="inferred from homology"/>
<feature type="transmembrane region" description="Helical" evidence="8">
    <location>
        <begin position="6"/>
        <end position="25"/>
    </location>
</feature>
<name>A0A346AZM6_9FIRM</name>
<dbReference type="InterPro" id="IPR038770">
    <property type="entry name" value="Na+/solute_symporter_sf"/>
</dbReference>
<evidence type="ECO:0000256" key="1">
    <source>
        <dbReference type="ARBA" id="ARBA00004651"/>
    </source>
</evidence>
<dbReference type="GO" id="GO:0055085">
    <property type="term" value="P:transmembrane transport"/>
    <property type="evidence" value="ECO:0007669"/>
    <property type="project" value="InterPro"/>
</dbReference>
<gene>
    <name evidence="9" type="ORF">DKB62_06965</name>
</gene>
<comment type="similarity">
    <text evidence="2">Belongs to the auxin efflux carrier (TC 2.A.69) family.</text>
</comment>
<dbReference type="EMBL" id="CP029462">
    <property type="protein sequence ID" value="AXL21319.1"/>
    <property type="molecule type" value="Genomic_DNA"/>
</dbReference>
<feature type="transmembrane region" description="Helical" evidence="8">
    <location>
        <begin position="254"/>
        <end position="273"/>
    </location>
</feature>
<dbReference type="InterPro" id="IPR004776">
    <property type="entry name" value="Mem_transp_PIN-like"/>
</dbReference>
<dbReference type="RefSeq" id="WP_107196019.1">
    <property type="nucleotide sequence ID" value="NZ_CP029462.1"/>
</dbReference>
<evidence type="ECO:0000256" key="8">
    <source>
        <dbReference type="SAM" id="Phobius"/>
    </source>
</evidence>
<feature type="transmembrane region" description="Helical" evidence="8">
    <location>
        <begin position="101"/>
        <end position="123"/>
    </location>
</feature>
<comment type="subcellular location">
    <subcellularLocation>
        <location evidence="1">Cell membrane</location>
        <topology evidence="1">Multi-pass membrane protein</topology>
    </subcellularLocation>
</comment>
<evidence type="ECO:0000256" key="5">
    <source>
        <dbReference type="ARBA" id="ARBA00022692"/>
    </source>
</evidence>
<feature type="transmembrane region" description="Helical" evidence="8">
    <location>
        <begin position="37"/>
        <end position="56"/>
    </location>
</feature>
<feature type="transmembrane region" description="Helical" evidence="8">
    <location>
        <begin position="285"/>
        <end position="307"/>
    </location>
</feature>
<feature type="transmembrane region" description="Helical" evidence="8">
    <location>
        <begin position="226"/>
        <end position="248"/>
    </location>
</feature>
<feature type="transmembrane region" description="Helical" evidence="8">
    <location>
        <begin position="168"/>
        <end position="189"/>
    </location>
</feature>
<reference evidence="9 10" key="1">
    <citation type="submission" date="2018-05" db="EMBL/GenBank/DDBJ databases">
        <title>Complete genome sequence of Megasphaera sp. AJH120T, isolated from the ceca of a chicken.</title>
        <authorList>
            <person name="Maki J."/>
            <person name="Looft T."/>
        </authorList>
    </citation>
    <scope>NUCLEOTIDE SEQUENCE [LARGE SCALE GENOMIC DNA]</scope>
    <source>
        <strain evidence="9 10">AJH120</strain>
    </source>
</reference>
<feature type="transmembrane region" description="Helical" evidence="8">
    <location>
        <begin position="68"/>
        <end position="89"/>
    </location>
</feature>
<evidence type="ECO:0000256" key="3">
    <source>
        <dbReference type="ARBA" id="ARBA00022448"/>
    </source>
</evidence>
<dbReference type="AlphaFoldDB" id="A0A346AZM6"/>
<keyword evidence="4" id="KW-1003">Cell membrane</keyword>
<accession>A0A346AZM6</accession>
<sequence>MDLFYIISNQLFQFFVMMVCGYIAARRGILSQPSLDVLSKVIIGILLPILIFANAMNGTTRQVLFDCYAMILLSAGIYGGLIIVQAVMARLLGRRGNLGRIYQATMIYGNVGFLGIPLLSAAFPERGGLYIALFSIIDQLVLWTYGMYLTTPGEKKAAFSLKKFFNPALCAIVLAIVLILAGIGLPNVLETSLLTVGRAATPLSLLYLGGLIYYTDWSVGARTKDLYAGIATKMLLFPIGFFLIARSLCDDLEMVQAATLIAALPTMAAVAMFAQSNRNHGDYALSMVLLTTVACLGTMTIVSYLMFNVL</sequence>
<evidence type="ECO:0000256" key="2">
    <source>
        <dbReference type="ARBA" id="ARBA00010145"/>
    </source>
</evidence>
<keyword evidence="10" id="KW-1185">Reference proteome</keyword>
<keyword evidence="6 8" id="KW-1133">Transmembrane helix</keyword>
<keyword evidence="5 8" id="KW-0812">Transmembrane</keyword>
<keyword evidence="3" id="KW-0813">Transport</keyword>
<dbReference type="Proteomes" id="UP000254337">
    <property type="component" value="Chromosome"/>
</dbReference>
<dbReference type="Gene3D" id="1.20.1530.20">
    <property type="match status" value="1"/>
</dbReference>
<dbReference type="PANTHER" id="PTHR36838">
    <property type="entry name" value="AUXIN EFFLUX CARRIER FAMILY PROTEIN"/>
    <property type="match status" value="1"/>
</dbReference>
<keyword evidence="7 8" id="KW-0472">Membrane</keyword>
<dbReference type="PANTHER" id="PTHR36838:SF3">
    <property type="entry name" value="TRANSPORTER AUXIN EFFLUX CARRIER EC FAMILY"/>
    <property type="match status" value="1"/>
</dbReference>
<feature type="transmembrane region" description="Helical" evidence="8">
    <location>
        <begin position="129"/>
        <end position="148"/>
    </location>
</feature>
<evidence type="ECO:0000256" key="7">
    <source>
        <dbReference type="ARBA" id="ARBA00023136"/>
    </source>
</evidence>
<evidence type="ECO:0000313" key="10">
    <source>
        <dbReference type="Proteomes" id="UP000254337"/>
    </source>
</evidence>
<protein>
    <submittedName>
        <fullName evidence="9">AEC family transporter</fullName>
    </submittedName>
</protein>
<organism evidence="9 10">
    <name type="scientific">Megasphaera stantonii</name>
    <dbReference type="NCBI Taxonomy" id="2144175"/>
    <lineage>
        <taxon>Bacteria</taxon>
        <taxon>Bacillati</taxon>
        <taxon>Bacillota</taxon>
        <taxon>Negativicutes</taxon>
        <taxon>Veillonellales</taxon>
        <taxon>Veillonellaceae</taxon>
        <taxon>Megasphaera</taxon>
    </lineage>
</organism>
<dbReference type="GO" id="GO:0005886">
    <property type="term" value="C:plasma membrane"/>
    <property type="evidence" value="ECO:0007669"/>
    <property type="project" value="UniProtKB-SubCell"/>
</dbReference>
<evidence type="ECO:0000256" key="6">
    <source>
        <dbReference type="ARBA" id="ARBA00022989"/>
    </source>
</evidence>